<feature type="region of interest" description="Disordered" evidence="1">
    <location>
        <begin position="1"/>
        <end position="61"/>
    </location>
</feature>
<dbReference type="EMBL" id="HBEL01027776">
    <property type="protein sequence ID" value="CAD8416684.1"/>
    <property type="molecule type" value="Transcribed_RNA"/>
</dbReference>
<name>A0A7S0GH82_9STRA</name>
<reference evidence="2" key="1">
    <citation type="submission" date="2021-01" db="EMBL/GenBank/DDBJ databases">
        <authorList>
            <person name="Corre E."/>
            <person name="Pelletier E."/>
            <person name="Niang G."/>
            <person name="Scheremetjew M."/>
            <person name="Finn R."/>
            <person name="Kale V."/>
            <person name="Holt S."/>
            <person name="Cochrane G."/>
            <person name="Meng A."/>
            <person name="Brown T."/>
            <person name="Cohen L."/>
        </authorList>
    </citation>
    <scope>NUCLEOTIDE SEQUENCE</scope>
    <source>
        <strain evidence="2">CCAP1064/1</strain>
    </source>
</reference>
<organism evidence="2">
    <name type="scientific">Proboscia inermis</name>
    <dbReference type="NCBI Taxonomy" id="420281"/>
    <lineage>
        <taxon>Eukaryota</taxon>
        <taxon>Sar</taxon>
        <taxon>Stramenopiles</taxon>
        <taxon>Ochrophyta</taxon>
        <taxon>Bacillariophyta</taxon>
        <taxon>Coscinodiscophyceae</taxon>
        <taxon>Rhizosoleniophycidae</taxon>
        <taxon>Rhizosoleniales</taxon>
        <taxon>Rhizosoleniaceae</taxon>
        <taxon>Proboscia</taxon>
    </lineage>
</organism>
<accession>A0A7S0GH82</accession>
<feature type="compositionally biased region" description="Basic and acidic residues" evidence="1">
    <location>
        <begin position="12"/>
        <end position="21"/>
    </location>
</feature>
<dbReference type="AlphaFoldDB" id="A0A7S0GH82"/>
<sequence length="128" mass="14883">MEDGGGAWWDYSETHPKRSSDAGENWTSNPPQCIFNKTHQGARALNPVHPTRCSNSSFRSPPRRILSVRKSLVAMRHHRDDTPHRGCVIGPWISFMIPMIRRERNQQPYQRKRKRKIISCVCVYINVT</sequence>
<evidence type="ECO:0000313" key="2">
    <source>
        <dbReference type="EMBL" id="CAD8416684.1"/>
    </source>
</evidence>
<protein>
    <submittedName>
        <fullName evidence="2">Uncharacterized protein</fullName>
    </submittedName>
</protein>
<evidence type="ECO:0000256" key="1">
    <source>
        <dbReference type="SAM" id="MobiDB-lite"/>
    </source>
</evidence>
<gene>
    <name evidence="2" type="ORF">PINE0816_LOCUS12819</name>
</gene>
<proteinExistence type="predicted"/>
<feature type="compositionally biased region" description="Polar residues" evidence="1">
    <location>
        <begin position="25"/>
        <end position="39"/>
    </location>
</feature>